<dbReference type="HOGENOM" id="CLU_2074876_0_0_1"/>
<accession>A0A0C3Q5R4</accession>
<evidence type="ECO:0000313" key="3">
    <source>
        <dbReference type="Proteomes" id="UP000054248"/>
    </source>
</evidence>
<sequence length="118" mass="13578">MSFQPPFYDYSRHLSPQRFNLLPRHGNRVLPAICCPKCLQHDWMVPLLPTLCHGVTTPNNSGKYYWQCVEPCGFFYFIPRSNDDLDRQLIPFVDPTLPPGPPPSYPNHPDDAIVHQTS</sequence>
<proteinExistence type="predicted"/>
<organism evidence="2 3">
    <name type="scientific">Tulasnella calospora MUT 4182</name>
    <dbReference type="NCBI Taxonomy" id="1051891"/>
    <lineage>
        <taxon>Eukaryota</taxon>
        <taxon>Fungi</taxon>
        <taxon>Dikarya</taxon>
        <taxon>Basidiomycota</taxon>
        <taxon>Agaricomycotina</taxon>
        <taxon>Agaricomycetes</taxon>
        <taxon>Cantharellales</taxon>
        <taxon>Tulasnellaceae</taxon>
        <taxon>Tulasnella</taxon>
    </lineage>
</organism>
<protein>
    <submittedName>
        <fullName evidence="2">Uncharacterized protein</fullName>
    </submittedName>
</protein>
<evidence type="ECO:0000313" key="2">
    <source>
        <dbReference type="EMBL" id="KIO18479.1"/>
    </source>
</evidence>
<feature type="compositionally biased region" description="Basic and acidic residues" evidence="1">
    <location>
        <begin position="108"/>
        <end position="118"/>
    </location>
</feature>
<evidence type="ECO:0000256" key="1">
    <source>
        <dbReference type="SAM" id="MobiDB-lite"/>
    </source>
</evidence>
<gene>
    <name evidence="2" type="ORF">M407DRAFT_31851</name>
</gene>
<dbReference type="Proteomes" id="UP000054248">
    <property type="component" value="Unassembled WGS sequence"/>
</dbReference>
<dbReference type="AlphaFoldDB" id="A0A0C3Q5R4"/>
<reference evidence="2 3" key="1">
    <citation type="submission" date="2014-04" db="EMBL/GenBank/DDBJ databases">
        <authorList>
            <consortium name="DOE Joint Genome Institute"/>
            <person name="Kuo A."/>
            <person name="Girlanda M."/>
            <person name="Perotto S."/>
            <person name="Kohler A."/>
            <person name="Nagy L.G."/>
            <person name="Floudas D."/>
            <person name="Copeland A."/>
            <person name="Barry K.W."/>
            <person name="Cichocki N."/>
            <person name="Veneault-Fourrey C."/>
            <person name="LaButti K."/>
            <person name="Lindquist E.A."/>
            <person name="Lipzen A."/>
            <person name="Lundell T."/>
            <person name="Morin E."/>
            <person name="Murat C."/>
            <person name="Sun H."/>
            <person name="Tunlid A."/>
            <person name="Henrissat B."/>
            <person name="Grigoriev I.V."/>
            <person name="Hibbett D.S."/>
            <person name="Martin F."/>
            <person name="Nordberg H.P."/>
            <person name="Cantor M.N."/>
            <person name="Hua S.X."/>
        </authorList>
    </citation>
    <scope>NUCLEOTIDE SEQUENCE [LARGE SCALE GENOMIC DNA]</scope>
    <source>
        <strain evidence="2 3">MUT 4182</strain>
    </source>
</reference>
<feature type="compositionally biased region" description="Pro residues" evidence="1">
    <location>
        <begin position="96"/>
        <end position="106"/>
    </location>
</feature>
<reference evidence="3" key="2">
    <citation type="submission" date="2015-01" db="EMBL/GenBank/DDBJ databases">
        <title>Evolutionary Origins and Diversification of the Mycorrhizal Mutualists.</title>
        <authorList>
            <consortium name="DOE Joint Genome Institute"/>
            <consortium name="Mycorrhizal Genomics Consortium"/>
            <person name="Kohler A."/>
            <person name="Kuo A."/>
            <person name="Nagy L.G."/>
            <person name="Floudas D."/>
            <person name="Copeland A."/>
            <person name="Barry K.W."/>
            <person name="Cichocki N."/>
            <person name="Veneault-Fourrey C."/>
            <person name="LaButti K."/>
            <person name="Lindquist E.A."/>
            <person name="Lipzen A."/>
            <person name="Lundell T."/>
            <person name="Morin E."/>
            <person name="Murat C."/>
            <person name="Riley R."/>
            <person name="Ohm R."/>
            <person name="Sun H."/>
            <person name="Tunlid A."/>
            <person name="Henrissat B."/>
            <person name="Grigoriev I.V."/>
            <person name="Hibbett D.S."/>
            <person name="Martin F."/>
        </authorList>
    </citation>
    <scope>NUCLEOTIDE SEQUENCE [LARGE SCALE GENOMIC DNA]</scope>
    <source>
        <strain evidence="3">MUT 4182</strain>
    </source>
</reference>
<keyword evidence="3" id="KW-1185">Reference proteome</keyword>
<dbReference type="EMBL" id="KN823283">
    <property type="protein sequence ID" value="KIO18479.1"/>
    <property type="molecule type" value="Genomic_DNA"/>
</dbReference>
<feature type="region of interest" description="Disordered" evidence="1">
    <location>
        <begin position="96"/>
        <end position="118"/>
    </location>
</feature>
<dbReference type="OrthoDB" id="3240225at2759"/>
<name>A0A0C3Q5R4_9AGAM</name>